<feature type="domain" description="Fungal lipase-type" evidence="1">
    <location>
        <begin position="66"/>
        <end position="199"/>
    </location>
</feature>
<dbReference type="PROSITE" id="PS51257">
    <property type="entry name" value="PROKAR_LIPOPROTEIN"/>
    <property type="match status" value="1"/>
</dbReference>
<dbReference type="SUPFAM" id="SSF53474">
    <property type="entry name" value="alpha/beta-Hydrolases"/>
    <property type="match status" value="1"/>
</dbReference>
<dbReference type="Gene3D" id="3.40.50.1820">
    <property type="entry name" value="alpha/beta hydrolase"/>
    <property type="match status" value="1"/>
</dbReference>
<evidence type="ECO:0000313" key="3">
    <source>
        <dbReference type="Proteomes" id="UP001596500"/>
    </source>
</evidence>
<dbReference type="RefSeq" id="WP_379865188.1">
    <property type="nucleotide sequence ID" value="NZ_JBHTBW010000034.1"/>
</dbReference>
<sequence length="285" mass="32466">MKSSVNSMINQALFLIACSYQARRVDGETFVVPAEWGYKLVNKLKLPPPFRPESFGFVMENKKHIVIAFKGTGLQLFDLAIDLDLFQTPFRFVPMGGKTHRGFTFVYGLLRKQLISTISHLHQRSPNKTVFVSGHSMGGALATLAGLDLAINTAYKKPKVYTSASPRVGDPHFVAAFNQAIQESVRIANVHDYIPLQPQANIFPPFIRSGLFYRHVKTLFPLNFQCKSKPFALFRNHMIQNYFNALRQRDRNFANRMCEANPGFCPKMTDDPCQLRLETIPFFRK</sequence>
<evidence type="ECO:0000313" key="2">
    <source>
        <dbReference type="EMBL" id="MFC7441752.1"/>
    </source>
</evidence>
<gene>
    <name evidence="2" type="ORF">ACFQNG_11595</name>
</gene>
<dbReference type="Pfam" id="PF01764">
    <property type="entry name" value="Lipase_3"/>
    <property type="match status" value="1"/>
</dbReference>
<dbReference type="CDD" id="cd00519">
    <property type="entry name" value="Lipase_3"/>
    <property type="match status" value="1"/>
</dbReference>
<accession>A0ABW2RM22</accession>
<reference evidence="3" key="1">
    <citation type="journal article" date="2019" name="Int. J. Syst. Evol. Microbiol.">
        <title>The Global Catalogue of Microorganisms (GCM) 10K type strain sequencing project: providing services to taxonomists for standard genome sequencing and annotation.</title>
        <authorList>
            <consortium name="The Broad Institute Genomics Platform"/>
            <consortium name="The Broad Institute Genome Sequencing Center for Infectious Disease"/>
            <person name="Wu L."/>
            <person name="Ma J."/>
        </authorList>
    </citation>
    <scope>NUCLEOTIDE SEQUENCE [LARGE SCALE GENOMIC DNA]</scope>
    <source>
        <strain evidence="3">CGMCC 1.12942</strain>
    </source>
</reference>
<comment type="caution">
    <text evidence="2">The sequence shown here is derived from an EMBL/GenBank/DDBJ whole genome shotgun (WGS) entry which is preliminary data.</text>
</comment>
<dbReference type="PANTHER" id="PTHR45856">
    <property type="entry name" value="ALPHA/BETA-HYDROLASES SUPERFAMILY PROTEIN"/>
    <property type="match status" value="1"/>
</dbReference>
<name>A0ABW2RM22_9BACL</name>
<dbReference type="Proteomes" id="UP001596500">
    <property type="component" value="Unassembled WGS sequence"/>
</dbReference>
<evidence type="ECO:0000259" key="1">
    <source>
        <dbReference type="Pfam" id="PF01764"/>
    </source>
</evidence>
<dbReference type="PANTHER" id="PTHR45856:SF24">
    <property type="entry name" value="FUNGAL LIPASE-LIKE DOMAIN-CONTAINING PROTEIN"/>
    <property type="match status" value="1"/>
</dbReference>
<keyword evidence="3" id="KW-1185">Reference proteome</keyword>
<dbReference type="InterPro" id="IPR051218">
    <property type="entry name" value="Sec_MonoDiacylglyc_Lipase"/>
</dbReference>
<protein>
    <submittedName>
        <fullName evidence="2">Lipase family protein</fullName>
    </submittedName>
</protein>
<dbReference type="EMBL" id="JBHTBW010000034">
    <property type="protein sequence ID" value="MFC7441752.1"/>
    <property type="molecule type" value="Genomic_DNA"/>
</dbReference>
<organism evidence="2 3">
    <name type="scientific">Laceyella putida</name>
    <dbReference type="NCBI Taxonomy" id="110101"/>
    <lineage>
        <taxon>Bacteria</taxon>
        <taxon>Bacillati</taxon>
        <taxon>Bacillota</taxon>
        <taxon>Bacilli</taxon>
        <taxon>Bacillales</taxon>
        <taxon>Thermoactinomycetaceae</taxon>
        <taxon>Laceyella</taxon>
    </lineage>
</organism>
<proteinExistence type="predicted"/>
<dbReference type="InterPro" id="IPR029058">
    <property type="entry name" value="AB_hydrolase_fold"/>
</dbReference>
<dbReference type="InterPro" id="IPR002921">
    <property type="entry name" value="Fungal_lipase-type"/>
</dbReference>